<dbReference type="PANTHER" id="PTHR24366:SF96">
    <property type="entry name" value="LEUCINE RICH REPEAT CONTAINING 53"/>
    <property type="match status" value="1"/>
</dbReference>
<gene>
    <name evidence="5" type="ORF">BD324DRAFT_654131</name>
</gene>
<feature type="compositionally biased region" description="Basic and acidic residues" evidence="3">
    <location>
        <begin position="94"/>
        <end position="108"/>
    </location>
</feature>
<dbReference type="Proteomes" id="UP000193218">
    <property type="component" value="Unassembled WGS sequence"/>
</dbReference>
<feature type="compositionally biased region" description="Basic and acidic residues" evidence="3">
    <location>
        <begin position="885"/>
        <end position="899"/>
    </location>
</feature>
<dbReference type="OrthoDB" id="1394818at2759"/>
<dbReference type="InterPro" id="IPR001611">
    <property type="entry name" value="Leu-rich_rpt"/>
</dbReference>
<dbReference type="GeneID" id="33560562"/>
<dbReference type="InterPro" id="IPR032675">
    <property type="entry name" value="LRR_dom_sf"/>
</dbReference>
<accession>A0A1Y1U7E0</accession>
<dbReference type="PROSITE" id="PS51450">
    <property type="entry name" value="LRR"/>
    <property type="match status" value="2"/>
</dbReference>
<dbReference type="RefSeq" id="XP_021867752.1">
    <property type="nucleotide sequence ID" value="XM_022018753.1"/>
</dbReference>
<feature type="region of interest" description="Disordered" evidence="3">
    <location>
        <begin position="1"/>
        <end position="176"/>
    </location>
</feature>
<dbReference type="EMBL" id="NBSH01000021">
    <property type="protein sequence ID" value="ORX33417.1"/>
    <property type="molecule type" value="Genomic_DNA"/>
</dbReference>
<dbReference type="SUPFAM" id="SSF52058">
    <property type="entry name" value="L domain-like"/>
    <property type="match status" value="1"/>
</dbReference>
<dbReference type="Pfam" id="PF10428">
    <property type="entry name" value="SOG2"/>
    <property type="match status" value="1"/>
</dbReference>
<reference evidence="5 6" key="1">
    <citation type="submission" date="2017-03" db="EMBL/GenBank/DDBJ databases">
        <title>Widespread Adenine N6-methylation of Active Genes in Fungi.</title>
        <authorList>
            <consortium name="DOE Joint Genome Institute"/>
            <person name="Mondo S.J."/>
            <person name="Dannebaum R.O."/>
            <person name="Kuo R.C."/>
            <person name="Louie K.B."/>
            <person name="Bewick A.J."/>
            <person name="Labutti K."/>
            <person name="Haridas S."/>
            <person name="Kuo A."/>
            <person name="Salamov A."/>
            <person name="Ahrendt S.R."/>
            <person name="Lau R."/>
            <person name="Bowen B.P."/>
            <person name="Lipzen A."/>
            <person name="Sullivan W."/>
            <person name="Andreopoulos W.B."/>
            <person name="Clum A."/>
            <person name="Lindquist E."/>
            <person name="Daum C."/>
            <person name="Northen T.R."/>
            <person name="Ramamoorthy G."/>
            <person name="Schmitz R.J."/>
            <person name="Gryganskyi A."/>
            <person name="Culley D."/>
            <person name="Magnuson J."/>
            <person name="James T.Y."/>
            <person name="O'Malley M.A."/>
            <person name="Stajich J.E."/>
            <person name="Spatafora J.W."/>
            <person name="Visel A."/>
            <person name="Grigoriev I.V."/>
        </authorList>
    </citation>
    <scope>NUCLEOTIDE SEQUENCE [LARGE SCALE GENOMIC DNA]</scope>
    <source>
        <strain evidence="5 6">NRRL Y-17943</strain>
    </source>
</reference>
<feature type="domain" description="Disease resistance R13L4/SHOC-2-like LRR" evidence="4">
    <location>
        <begin position="225"/>
        <end position="320"/>
    </location>
</feature>
<feature type="compositionally biased region" description="Polar residues" evidence="3">
    <location>
        <begin position="72"/>
        <end position="85"/>
    </location>
</feature>
<feature type="region of interest" description="Disordered" evidence="3">
    <location>
        <begin position="1175"/>
        <end position="1280"/>
    </location>
</feature>
<feature type="compositionally biased region" description="Polar residues" evidence="3">
    <location>
        <begin position="39"/>
        <end position="65"/>
    </location>
</feature>
<feature type="compositionally biased region" description="Polar residues" evidence="3">
    <location>
        <begin position="856"/>
        <end position="869"/>
    </location>
</feature>
<feature type="compositionally biased region" description="Low complexity" evidence="3">
    <location>
        <begin position="489"/>
        <end position="513"/>
    </location>
</feature>
<keyword evidence="2" id="KW-0677">Repeat</keyword>
<dbReference type="InterPro" id="IPR019487">
    <property type="entry name" value="RAM_signalling_pathway_SOG2"/>
</dbReference>
<dbReference type="Gene3D" id="3.80.10.10">
    <property type="entry name" value="Ribonuclease Inhibitor"/>
    <property type="match status" value="1"/>
</dbReference>
<proteinExistence type="predicted"/>
<dbReference type="PANTHER" id="PTHR24366">
    <property type="entry name" value="IG(IMMUNOGLOBULIN) AND LRR(LEUCINE RICH REPEAT) DOMAINS"/>
    <property type="match status" value="1"/>
</dbReference>
<feature type="region of interest" description="Disordered" evidence="3">
    <location>
        <begin position="421"/>
        <end position="518"/>
    </location>
</feature>
<sequence>MSRAYNSSSPLSIPQSRHDTLPSSSSGHFTRPNHALRINTDSLLPTPTSLGARSRSKSTLTSTMSPPIYPSHSISRSFSHNQTPFVTADAGGGSRERERERERDRDDVAMVVSGLREVDQHQRSQSSGQIKSDKMSRSESLARFPPGSQEEKEEEEEEEAAEEDIESENEEEEQTVKRIHEALAKSPDRGDTLDLSRRGIEGIDDHAVEVFRRGVGKDQKGVWRLALSYNSLADNSIVASFSRLSRLRYLNLKGNNFTEFPQALSQMTALEILDLSKNKIVSFPSEPGRLTQLKVLSLTSNRIRSLPSYLTKFNHLKVFKVDLNPIEWPPREVLGNLVDNDISKPVETQPGQRKKDEDLRPWIENMKKWMRVKEAEGDENVPPKGHYQRGDEGELASEDEPYSAVSDGLAGSMIHFGSASSPSLTTLSSQQTLRPLRDASSDRLNESPESSNMHRRRNMGMYGYQSPDQILSPDLPAPRVPFHERHDSNLSLNIPPLSASSNSSSAHSRNPSSTLPLPPVISPLGSAGHNRGASYTATQRLSGTLRAKKSLPDLRKSHAKIIEERRNDGAEGQTSRPLGMGIERTRSNITSPNAWDSRSPPMTSIPTRNILMRKTSEDMLSSLRSSNIADVGNRKTDTSDVVATEELRNSYFRRLSTLPASSISKTIPKALLQVIDAVRGILYALSQIHASLRQYLLYAVDDRVSNVFTRVTEPATKHLDGLIDALDRFDSMSRRNRTPTEAFKNVVLATKTCIGDTGKVLAVLKLQVSALKGSDARYTRTLLLMLYGSMTEIAASWKSMSPLLEQIKTGHEAFEGPRGAAKVSQPMSTTTRAPFSPIVETAEGSSPSAPPSSLPYETQSGQISMSISTSRQRGRRQGGSFSQDGVDKGRLMPRSDPRTGRSLASNSHQQHDSYSSVLEEELTEVSDAEDPVKDPAIIPTRPSKTDLPPEFSDSVPLTPPDGSNVANTQPLIRPQRGHKPSSSSGSMSSAMNIPRKPSVDVRPPTPASAALFDDDLLDLFETAIDSAFLVWLKLAEDIGLSAPGATGGTHGRMDSQDSTTSSMIQRPHQKTMSDSEYTELATLLPQAEDTTSSLKESLMSVRASSSNWNTTSLPDQAQAFIRIVVLVSHTVKSISSTHTFPLNVRQTFSSLIQTTRECAILIQVSSVQPRNLSGPLDRIKHAPPISARSVSPFRSRDYPREMSGNASTEELVVPPSAASANWSGPPSSGLRGLQLPSRQAAMSRSRSANNQGSQGSLDLLRAPRMMGTLNNGGTPYSGGA</sequence>
<feature type="compositionally biased region" description="Low complexity" evidence="3">
    <location>
        <begin position="1237"/>
        <end position="1248"/>
    </location>
</feature>
<dbReference type="STRING" id="4999.A0A1Y1U7E0"/>
<evidence type="ECO:0000313" key="5">
    <source>
        <dbReference type="EMBL" id="ORX33417.1"/>
    </source>
</evidence>
<dbReference type="InterPro" id="IPR003591">
    <property type="entry name" value="Leu-rich_rpt_typical-subtyp"/>
</dbReference>
<evidence type="ECO:0000256" key="1">
    <source>
        <dbReference type="ARBA" id="ARBA00022614"/>
    </source>
</evidence>
<dbReference type="AlphaFoldDB" id="A0A1Y1U7E0"/>
<evidence type="ECO:0000256" key="2">
    <source>
        <dbReference type="ARBA" id="ARBA00022737"/>
    </source>
</evidence>
<dbReference type="InParanoid" id="A0A1Y1U7E0"/>
<dbReference type="SMART" id="SM00369">
    <property type="entry name" value="LRR_TYP"/>
    <property type="match status" value="3"/>
</dbReference>
<dbReference type="InterPro" id="IPR055414">
    <property type="entry name" value="LRR_R13L4/SHOC2-like"/>
</dbReference>
<feature type="compositionally biased region" description="Polar residues" evidence="3">
    <location>
        <begin position="1056"/>
        <end position="1069"/>
    </location>
</feature>
<name>A0A1Y1U7E0_9TREE</name>
<evidence type="ECO:0000313" key="6">
    <source>
        <dbReference type="Proteomes" id="UP000193218"/>
    </source>
</evidence>
<evidence type="ECO:0000256" key="3">
    <source>
        <dbReference type="SAM" id="MobiDB-lite"/>
    </source>
</evidence>
<dbReference type="Pfam" id="PF23598">
    <property type="entry name" value="LRR_14"/>
    <property type="match status" value="1"/>
</dbReference>
<keyword evidence="1" id="KW-0433">Leucine-rich repeat</keyword>
<keyword evidence="6" id="KW-1185">Reference proteome</keyword>
<feature type="region of interest" description="Disordered" evidence="3">
    <location>
        <begin position="1045"/>
        <end position="1069"/>
    </location>
</feature>
<feature type="compositionally biased region" description="Acidic residues" evidence="3">
    <location>
        <begin position="151"/>
        <end position="173"/>
    </location>
</feature>
<feature type="compositionally biased region" description="Basic and acidic residues" evidence="3">
    <location>
        <begin position="435"/>
        <end position="446"/>
    </location>
</feature>
<feature type="compositionally biased region" description="Low complexity" evidence="3">
    <location>
        <begin position="421"/>
        <end position="433"/>
    </location>
</feature>
<feature type="compositionally biased region" description="Polar residues" evidence="3">
    <location>
        <begin position="1"/>
        <end position="28"/>
    </location>
</feature>
<organism evidence="5 6">
    <name type="scientific">Kockovaella imperatae</name>
    <dbReference type="NCBI Taxonomy" id="4999"/>
    <lineage>
        <taxon>Eukaryota</taxon>
        <taxon>Fungi</taxon>
        <taxon>Dikarya</taxon>
        <taxon>Basidiomycota</taxon>
        <taxon>Agaricomycotina</taxon>
        <taxon>Tremellomycetes</taxon>
        <taxon>Tremellales</taxon>
        <taxon>Cuniculitremaceae</taxon>
        <taxon>Kockovaella</taxon>
    </lineage>
</organism>
<feature type="region of interest" description="Disordered" evidence="3">
    <location>
        <begin position="839"/>
        <end position="1002"/>
    </location>
</feature>
<feature type="region of interest" description="Disordered" evidence="3">
    <location>
        <begin position="373"/>
        <end position="404"/>
    </location>
</feature>
<protein>
    <submittedName>
        <fullName evidence="5">RAM signaling pathway protein-domain-containing protein</fullName>
    </submittedName>
</protein>
<evidence type="ECO:0000259" key="4">
    <source>
        <dbReference type="Pfam" id="PF23598"/>
    </source>
</evidence>
<feature type="compositionally biased region" description="Acidic residues" evidence="3">
    <location>
        <begin position="918"/>
        <end position="929"/>
    </location>
</feature>
<comment type="caution">
    <text evidence="5">The sequence shown here is derived from an EMBL/GenBank/DDBJ whole genome shotgun (WGS) entry which is preliminary data.</text>
</comment>